<gene>
    <name evidence="1" type="ORF">NQ314_020443</name>
</gene>
<dbReference type="AlphaFoldDB" id="A0AAV8WKR3"/>
<evidence type="ECO:0000313" key="2">
    <source>
        <dbReference type="Proteomes" id="UP001162156"/>
    </source>
</evidence>
<accession>A0AAV8WKR3</accession>
<sequence length="567" mass="65836">MLIQRFCFFEVDSCIKVHMSILMSQNELQALPSIGSKVIIKNAHKITSSYFACKSSVLMGDFSLYRKEDTFLKLVKNHKLGIKDLIKMEGIVNLVEYNFKNLEPNLKIKLINSILENIIYLSSNKTYQDDICLNKSISQFDIITVNSCKYVEIQSNKFNNFPYWSFGIHSNPKNGTLLFGHLVIQPIYGFLLLKDSHYQIVCVIYNTNSEKFRQIQDSYVLIQKYKIITEIYQENNVPNVEYLLIDLDDINIIYTVKYTDNCLFGNNVPCHRTFKTSIWFQLIRKSMVRIERETKNAELPKVKKLKIYEIQENDAYFLKDDKMAGTEKLLTVAECKNYVSNNTGLVSFEGTLKSKKFANALPSYTTKKATVYGFGTPGSRVHQLVFTTENDGVLYLDCYLNNWENVLMPLGIIPQVRVAIRNVYPQSKKYVKASVFTTFKILSYDPPLHFNTVNLMHVSDEFGQSKILAKFPGIMKTILDLQEYQFQVWLKAIEEIGCYEYNFFEDVYNFVRTESSEACFRRCLTEFLQMVNDQAVMFLDLKCRKLDSNPQRNGGRPLWLCLDARKS</sequence>
<dbReference type="Proteomes" id="UP001162156">
    <property type="component" value="Unassembled WGS sequence"/>
</dbReference>
<dbReference type="EMBL" id="JANEYF010005719">
    <property type="protein sequence ID" value="KAJ8927167.1"/>
    <property type="molecule type" value="Genomic_DNA"/>
</dbReference>
<organism evidence="1 2">
    <name type="scientific">Rhamnusium bicolor</name>
    <dbReference type="NCBI Taxonomy" id="1586634"/>
    <lineage>
        <taxon>Eukaryota</taxon>
        <taxon>Metazoa</taxon>
        <taxon>Ecdysozoa</taxon>
        <taxon>Arthropoda</taxon>
        <taxon>Hexapoda</taxon>
        <taxon>Insecta</taxon>
        <taxon>Pterygota</taxon>
        <taxon>Neoptera</taxon>
        <taxon>Endopterygota</taxon>
        <taxon>Coleoptera</taxon>
        <taxon>Polyphaga</taxon>
        <taxon>Cucujiformia</taxon>
        <taxon>Chrysomeloidea</taxon>
        <taxon>Cerambycidae</taxon>
        <taxon>Lepturinae</taxon>
        <taxon>Rhagiini</taxon>
        <taxon>Rhamnusium</taxon>
    </lineage>
</organism>
<keyword evidence="2" id="KW-1185">Reference proteome</keyword>
<evidence type="ECO:0000313" key="1">
    <source>
        <dbReference type="EMBL" id="KAJ8927167.1"/>
    </source>
</evidence>
<protein>
    <submittedName>
        <fullName evidence="1">Uncharacterized protein</fullName>
    </submittedName>
</protein>
<comment type="caution">
    <text evidence="1">The sequence shown here is derived from an EMBL/GenBank/DDBJ whole genome shotgun (WGS) entry which is preliminary data.</text>
</comment>
<reference evidence="1" key="1">
    <citation type="journal article" date="2023" name="Insect Mol. Biol.">
        <title>Genome sequencing provides insights into the evolution of gene families encoding plant cell wall-degrading enzymes in longhorned beetles.</title>
        <authorList>
            <person name="Shin N.R."/>
            <person name="Okamura Y."/>
            <person name="Kirsch R."/>
            <person name="Pauchet Y."/>
        </authorList>
    </citation>
    <scope>NUCLEOTIDE SEQUENCE</scope>
    <source>
        <strain evidence="1">RBIC_L_NR</strain>
    </source>
</reference>
<proteinExistence type="predicted"/>
<name>A0AAV8WKR3_9CUCU</name>